<dbReference type="GO" id="GO:0006508">
    <property type="term" value="P:proteolysis"/>
    <property type="evidence" value="ECO:0007669"/>
    <property type="project" value="UniProtKB-KW"/>
</dbReference>
<dbReference type="InterPro" id="IPR013535">
    <property type="entry name" value="PUL_dom"/>
</dbReference>
<dbReference type="OrthoDB" id="21221at2759"/>
<dbReference type="InterPro" id="IPR016024">
    <property type="entry name" value="ARM-type_fold"/>
</dbReference>
<keyword evidence="3" id="KW-0645">Protease</keyword>
<dbReference type="SMART" id="SM01179">
    <property type="entry name" value="DUF862"/>
    <property type="match status" value="1"/>
</dbReference>
<comment type="catalytic activity">
    <reaction evidence="5">
        <text>S-hexadecanoyl-L-cysteinyl-[protein] + H2O = L-cysteinyl-[protein] + hexadecanoate + H(+)</text>
        <dbReference type="Rhea" id="RHEA:19233"/>
        <dbReference type="Rhea" id="RHEA-COMP:10131"/>
        <dbReference type="Rhea" id="RHEA-COMP:11032"/>
        <dbReference type="ChEBI" id="CHEBI:7896"/>
        <dbReference type="ChEBI" id="CHEBI:15377"/>
        <dbReference type="ChEBI" id="CHEBI:15378"/>
        <dbReference type="ChEBI" id="CHEBI:29950"/>
        <dbReference type="ChEBI" id="CHEBI:74151"/>
        <dbReference type="EC" id="3.1.2.22"/>
    </reaction>
    <physiologicalReaction direction="left-to-right" evidence="5">
        <dbReference type="Rhea" id="RHEA:19234"/>
    </physiologicalReaction>
</comment>
<comment type="similarity">
    <text evidence="1">Belongs to the DeSI family.</text>
</comment>
<dbReference type="PANTHER" id="PTHR12378">
    <property type="entry name" value="DESUMOYLATING ISOPEPTIDASE"/>
    <property type="match status" value="1"/>
</dbReference>
<protein>
    <recommendedName>
        <fullName evidence="2">palmitoyl-protein hydrolase</fullName>
        <ecNumber evidence="2">3.1.2.22</ecNumber>
    </recommendedName>
</protein>
<dbReference type="GO" id="GO:0008474">
    <property type="term" value="F:palmitoyl-(protein) hydrolase activity"/>
    <property type="evidence" value="ECO:0007669"/>
    <property type="project" value="UniProtKB-EC"/>
</dbReference>
<feature type="region of interest" description="Disordered" evidence="6">
    <location>
        <begin position="147"/>
        <end position="207"/>
    </location>
</feature>
<gene>
    <name evidence="9" type="primary">LOC109483580</name>
</gene>
<keyword evidence="4" id="KW-0378">Hydrolase</keyword>
<name>A0A6P5AG09_BRABE</name>
<dbReference type="Gene3D" id="1.25.10.10">
    <property type="entry name" value="Leucine-rich Repeat Variant"/>
    <property type="match status" value="1"/>
</dbReference>
<evidence type="ECO:0000256" key="2">
    <source>
        <dbReference type="ARBA" id="ARBA00012423"/>
    </source>
</evidence>
<evidence type="ECO:0000256" key="6">
    <source>
        <dbReference type="SAM" id="MobiDB-lite"/>
    </source>
</evidence>
<feature type="compositionally biased region" description="Polar residues" evidence="6">
    <location>
        <begin position="170"/>
        <end position="193"/>
    </location>
</feature>
<dbReference type="Proteomes" id="UP000515135">
    <property type="component" value="Unplaced"/>
</dbReference>
<evidence type="ECO:0000313" key="9">
    <source>
        <dbReference type="RefSeq" id="XP_019642177.1"/>
    </source>
</evidence>
<dbReference type="AlphaFoldDB" id="A0A6P5AG09"/>
<dbReference type="InterPro" id="IPR011989">
    <property type="entry name" value="ARM-like"/>
</dbReference>
<evidence type="ECO:0000313" key="8">
    <source>
        <dbReference type="Proteomes" id="UP000515135"/>
    </source>
</evidence>
<organism evidence="8 9">
    <name type="scientific">Branchiostoma belcheri</name>
    <name type="common">Amphioxus</name>
    <dbReference type="NCBI Taxonomy" id="7741"/>
    <lineage>
        <taxon>Eukaryota</taxon>
        <taxon>Metazoa</taxon>
        <taxon>Chordata</taxon>
        <taxon>Cephalochordata</taxon>
        <taxon>Leptocardii</taxon>
        <taxon>Amphioxiformes</taxon>
        <taxon>Branchiostomatidae</taxon>
        <taxon>Branchiostoma</taxon>
    </lineage>
</organism>
<dbReference type="InterPro" id="IPR042266">
    <property type="entry name" value="PPPDE_sf"/>
</dbReference>
<reference evidence="9" key="1">
    <citation type="submission" date="2025-08" db="UniProtKB">
        <authorList>
            <consortium name="RefSeq"/>
        </authorList>
    </citation>
    <scope>IDENTIFICATION</scope>
    <source>
        <tissue evidence="9">Gonad</tissue>
    </source>
</reference>
<dbReference type="Gene3D" id="3.90.1720.30">
    <property type="entry name" value="PPPDE domains"/>
    <property type="match status" value="1"/>
</dbReference>
<proteinExistence type="inferred from homology"/>
<dbReference type="SUPFAM" id="SSF48371">
    <property type="entry name" value="ARM repeat"/>
    <property type="match status" value="1"/>
</dbReference>
<evidence type="ECO:0000256" key="4">
    <source>
        <dbReference type="ARBA" id="ARBA00022801"/>
    </source>
</evidence>
<accession>A0A6P5AG09</accession>
<dbReference type="EC" id="3.1.2.22" evidence="2"/>
<dbReference type="GO" id="GO:0070646">
    <property type="term" value="P:protein modification by small protein removal"/>
    <property type="evidence" value="ECO:0007669"/>
    <property type="project" value="TreeGrafter"/>
</dbReference>
<evidence type="ECO:0000256" key="1">
    <source>
        <dbReference type="ARBA" id="ARBA00008140"/>
    </source>
</evidence>
<dbReference type="PROSITE" id="PS51858">
    <property type="entry name" value="PPPDE"/>
    <property type="match status" value="1"/>
</dbReference>
<evidence type="ECO:0000259" key="7">
    <source>
        <dbReference type="PROSITE" id="PS51858"/>
    </source>
</evidence>
<dbReference type="GeneID" id="109483580"/>
<evidence type="ECO:0000256" key="3">
    <source>
        <dbReference type="ARBA" id="ARBA00022670"/>
    </source>
</evidence>
<sequence>MSGSPVKLYVYDLSRGMARSMSLPLLGRQIDGIWHTAIVVFEEEFFFGGGGIESCAPGGTILGPPDSVHDLGVTQITREIFMDYLSELGATSFSGETYHLLQHNCNNFSSEVAQFLTGTDIPGHITNLPNEVLATPFGQMIRPMIESMSVSPGGGQPVGGPPSWRVREPASSSPWAPQSNSGQTQSSANTQSQPTPPKHTARKGDRDAIVLKDVKIADAAASLREKVVPSLTEAERKNMEQFCDFLQNQNGVKFNGEAVRILGRSLLSETLSQEAKLYVAQTLQAAVTRPEVQGVLCNADTHSSVVLFLHRFDTIQPLTLQIAAIKMLSNICIDQGSHDWLLRTQQGPTGGEQVVNQQVVVKVTVTGLLSEEADLRKNATVLVYNVCLGQVTEDSAVELASALLQCLGETVPEPEAFRSLSSLVQLMTSFTQVSGLAQAIGVDLSHYSSQSDRLKNLCQQYQQLVS</sequence>
<dbReference type="InterPro" id="IPR008580">
    <property type="entry name" value="PPPDE_dom"/>
</dbReference>
<evidence type="ECO:0000256" key="5">
    <source>
        <dbReference type="ARBA" id="ARBA00047409"/>
    </source>
</evidence>
<dbReference type="GO" id="GO:0008233">
    <property type="term" value="F:peptidase activity"/>
    <property type="evidence" value="ECO:0007669"/>
    <property type="project" value="UniProtKB-KW"/>
</dbReference>
<keyword evidence="8" id="KW-1185">Reference proteome</keyword>
<dbReference type="Pfam" id="PF05903">
    <property type="entry name" value="Peptidase_C97"/>
    <property type="match status" value="1"/>
</dbReference>
<dbReference type="RefSeq" id="XP_019642177.1">
    <property type="nucleotide sequence ID" value="XM_019786618.1"/>
</dbReference>
<dbReference type="KEGG" id="bbel:109483580"/>
<dbReference type="PANTHER" id="PTHR12378:SF7">
    <property type="entry name" value="DESUMOYLATING ISOPEPTIDASE 1"/>
    <property type="match status" value="1"/>
</dbReference>
<feature type="domain" description="PPPDE" evidence="7">
    <location>
        <begin position="4"/>
        <end position="146"/>
    </location>
</feature>
<dbReference type="Pfam" id="PF08324">
    <property type="entry name" value="PUL"/>
    <property type="match status" value="1"/>
</dbReference>